<organism evidence="2">
    <name type="scientific">marine sediment metagenome</name>
    <dbReference type="NCBI Taxonomy" id="412755"/>
    <lineage>
        <taxon>unclassified sequences</taxon>
        <taxon>metagenomes</taxon>
        <taxon>ecological metagenomes</taxon>
    </lineage>
</organism>
<feature type="compositionally biased region" description="Polar residues" evidence="1">
    <location>
        <begin position="98"/>
        <end position="110"/>
    </location>
</feature>
<sequence length="110" mass="12294">MSNKKIELPVDPKRIIPIEPDSKYFVVMPVGTTKNQLREASALLDYFMSSPNTFFVITDDISIIRIEDGETEVLYSPQESETAEAAHGQKADDRETSEPTLQGSDQDVSE</sequence>
<feature type="compositionally biased region" description="Basic and acidic residues" evidence="1">
    <location>
        <begin position="87"/>
        <end position="97"/>
    </location>
</feature>
<dbReference type="AlphaFoldDB" id="A0A0F9P8E2"/>
<gene>
    <name evidence="2" type="ORF">LCGC14_1169890</name>
</gene>
<comment type="caution">
    <text evidence="2">The sequence shown here is derived from an EMBL/GenBank/DDBJ whole genome shotgun (WGS) entry which is preliminary data.</text>
</comment>
<protein>
    <submittedName>
        <fullName evidence="2">Uncharacterized protein</fullName>
    </submittedName>
</protein>
<accession>A0A0F9P8E2</accession>
<reference evidence="2" key="1">
    <citation type="journal article" date="2015" name="Nature">
        <title>Complex archaea that bridge the gap between prokaryotes and eukaryotes.</title>
        <authorList>
            <person name="Spang A."/>
            <person name="Saw J.H."/>
            <person name="Jorgensen S.L."/>
            <person name="Zaremba-Niedzwiedzka K."/>
            <person name="Martijn J."/>
            <person name="Lind A.E."/>
            <person name="van Eijk R."/>
            <person name="Schleper C."/>
            <person name="Guy L."/>
            <person name="Ettema T.J."/>
        </authorList>
    </citation>
    <scope>NUCLEOTIDE SEQUENCE</scope>
</reference>
<evidence type="ECO:0000256" key="1">
    <source>
        <dbReference type="SAM" id="MobiDB-lite"/>
    </source>
</evidence>
<dbReference type="EMBL" id="LAZR01005769">
    <property type="protein sequence ID" value="KKM97265.1"/>
    <property type="molecule type" value="Genomic_DNA"/>
</dbReference>
<name>A0A0F9P8E2_9ZZZZ</name>
<feature type="region of interest" description="Disordered" evidence="1">
    <location>
        <begin position="75"/>
        <end position="110"/>
    </location>
</feature>
<proteinExistence type="predicted"/>
<evidence type="ECO:0000313" key="2">
    <source>
        <dbReference type="EMBL" id="KKM97265.1"/>
    </source>
</evidence>